<reference evidence="4" key="1">
    <citation type="submission" date="2019-02" db="EMBL/GenBank/DDBJ databases">
        <authorList>
            <person name="Gruber-Vodicka R. H."/>
            <person name="Seah K. B. B."/>
        </authorList>
    </citation>
    <scope>NUCLEOTIDE SEQUENCE</scope>
    <source>
        <strain evidence="4">BECK_M6</strain>
    </source>
</reference>
<dbReference type="InterPro" id="IPR052894">
    <property type="entry name" value="AsmA-related"/>
</dbReference>
<keyword evidence="2" id="KW-1133">Transmembrane helix</keyword>
<dbReference type="GO" id="GO:0005886">
    <property type="term" value="C:plasma membrane"/>
    <property type="evidence" value="ECO:0007669"/>
    <property type="project" value="TreeGrafter"/>
</dbReference>
<accession>A0A450ULG9</accession>
<dbReference type="AlphaFoldDB" id="A0A450ULG9"/>
<protein>
    <submittedName>
        <fullName evidence="4">AsmA protein</fullName>
    </submittedName>
</protein>
<feature type="compositionally biased region" description="Basic and acidic residues" evidence="1">
    <location>
        <begin position="140"/>
        <end position="158"/>
    </location>
</feature>
<dbReference type="GO" id="GO:0090313">
    <property type="term" value="P:regulation of protein targeting to membrane"/>
    <property type="evidence" value="ECO:0007669"/>
    <property type="project" value="TreeGrafter"/>
</dbReference>
<feature type="transmembrane region" description="Helical" evidence="2">
    <location>
        <begin position="7"/>
        <end position="30"/>
    </location>
</feature>
<keyword evidence="2" id="KW-0812">Transmembrane</keyword>
<feature type="region of interest" description="Disordered" evidence="1">
    <location>
        <begin position="409"/>
        <end position="435"/>
    </location>
</feature>
<name>A0A450ULG9_9GAMM</name>
<keyword evidence="2" id="KW-0472">Membrane</keyword>
<evidence type="ECO:0000256" key="2">
    <source>
        <dbReference type="SAM" id="Phobius"/>
    </source>
</evidence>
<dbReference type="PANTHER" id="PTHR30441">
    <property type="entry name" value="DUF748 DOMAIN-CONTAINING PROTEIN"/>
    <property type="match status" value="1"/>
</dbReference>
<evidence type="ECO:0000313" key="4">
    <source>
        <dbReference type="EMBL" id="VFJ93386.1"/>
    </source>
</evidence>
<dbReference type="PANTHER" id="PTHR30441:SF4">
    <property type="entry name" value="PROTEIN ASMA"/>
    <property type="match status" value="1"/>
</dbReference>
<proteinExistence type="predicted"/>
<dbReference type="Pfam" id="PF05170">
    <property type="entry name" value="AsmA"/>
    <property type="match status" value="1"/>
</dbReference>
<organism evidence="4">
    <name type="scientific">Candidatus Kentrum sp. LFY</name>
    <dbReference type="NCBI Taxonomy" id="2126342"/>
    <lineage>
        <taxon>Bacteria</taxon>
        <taxon>Pseudomonadati</taxon>
        <taxon>Pseudomonadota</taxon>
        <taxon>Gammaproteobacteria</taxon>
        <taxon>Candidatus Kentrum</taxon>
    </lineage>
</organism>
<feature type="region of interest" description="Disordered" evidence="1">
    <location>
        <begin position="137"/>
        <end position="158"/>
    </location>
</feature>
<feature type="domain" description="AsmA" evidence="3">
    <location>
        <begin position="1"/>
        <end position="624"/>
    </location>
</feature>
<dbReference type="EMBL" id="CAADFH010000031">
    <property type="protein sequence ID" value="VFJ93386.1"/>
    <property type="molecule type" value="Genomic_DNA"/>
</dbReference>
<gene>
    <name evidence="4" type="ORF">BECKLFY1418A_GA0070994_103112</name>
</gene>
<evidence type="ECO:0000259" key="3">
    <source>
        <dbReference type="Pfam" id="PF05170"/>
    </source>
</evidence>
<dbReference type="InterPro" id="IPR007844">
    <property type="entry name" value="AsmA"/>
</dbReference>
<sequence length="762" mass="81895">MRTLLKIIGTILGIVIVLFIAIAVIIPVFFHPNDYKEEIAAVVQEKTGRSLDIEGDIVLSVFPWIAVELGALELGNAPGFPDDEFARLERMEVGVKLLPLLQKRLEVRTVKLHGLELNLAKDKNGRTNWSDLAALSSKGAQKDAMQKDRAPKRVEEDSTRHGMPLAVLGIGGLDIRNAALRWNDAQNGQHYRLEELNIETGAIAPKFPTESMTLQEPVDIEASFKIAGNKPRISGQVDSSAKFTADFAKQVFHLANLDVTGKLAGQSLPNGKLALGFKADIDADLAKQTLRAKNLTLTMGRIDANGAIAVTRLLDKPAFDGTLELEKFNPRALLTELGQQVPETADSKALASASLSTVIQGTTDRIRLKPLTIQLDETILNGTLAIDDFSALAVRFDLDLDSIDVDRYLPATKPSESDNPQGTPSPTTPGAAASQATRLPIDALRALNIHGKARIGKLAIANLKLSDLALDLRAKNGVIQAHPVKMDIYGGSYSGNVAIDARGEKIHISLDEELAGVQIGPLLRDLQGDDLVSGKLQFALDVNAVGATSEDLKKTLAGNTDFKFQNGMIKAIDIVHTVCSIANSILKQTGGSSAADQGAPQGTEFQELTGQLPIENGRVHINKTLVLKAPMLRLEGVSGAIDIGADRFDNAKFIVKPSFTCEGQGGKAFDELSGLDIPITCNGPMGAPNCLDMETLTASVLEGITNEFKKKAKEKVKQKVKEKTEKELKKILFKELGDKLTGEVGEDLGKALEGGLDNLLGR</sequence>
<evidence type="ECO:0000256" key="1">
    <source>
        <dbReference type="SAM" id="MobiDB-lite"/>
    </source>
</evidence>